<evidence type="ECO:0000256" key="1">
    <source>
        <dbReference type="ARBA" id="ARBA00004651"/>
    </source>
</evidence>
<name>A0AAW3NEY3_9BURK</name>
<evidence type="ECO:0000256" key="5">
    <source>
        <dbReference type="ARBA" id="ARBA00022989"/>
    </source>
</evidence>
<dbReference type="GO" id="GO:0006605">
    <property type="term" value="P:protein targeting"/>
    <property type="evidence" value="ECO:0007669"/>
    <property type="project" value="InterPro"/>
</dbReference>
<evidence type="ECO:0000256" key="2">
    <source>
        <dbReference type="ARBA" id="ARBA00009772"/>
    </source>
</evidence>
<gene>
    <name evidence="8" type="ORF">WK53_11315</name>
</gene>
<dbReference type="InterPro" id="IPR002010">
    <property type="entry name" value="T3SS_IM_R"/>
</dbReference>
<keyword evidence="6 7" id="KW-0472">Membrane</keyword>
<evidence type="ECO:0000256" key="6">
    <source>
        <dbReference type="ARBA" id="ARBA00023136"/>
    </source>
</evidence>
<evidence type="ECO:0000313" key="8">
    <source>
        <dbReference type="EMBL" id="KVT50215.1"/>
    </source>
</evidence>
<feature type="transmembrane region" description="Helical" evidence="7">
    <location>
        <begin position="77"/>
        <end position="101"/>
    </location>
</feature>
<evidence type="ECO:0000313" key="9">
    <source>
        <dbReference type="Proteomes" id="UP000056732"/>
    </source>
</evidence>
<dbReference type="Proteomes" id="UP000056732">
    <property type="component" value="Unassembled WGS sequence"/>
</dbReference>
<dbReference type="PANTHER" id="PTHR30065:SF1">
    <property type="entry name" value="SURFACE PRESENTATION OF ANTIGENS PROTEIN SPAR"/>
    <property type="match status" value="1"/>
</dbReference>
<proteinExistence type="inferred from homology"/>
<feature type="transmembrane region" description="Helical" evidence="7">
    <location>
        <begin position="6"/>
        <end position="26"/>
    </location>
</feature>
<protein>
    <submittedName>
        <fullName evidence="8">Type III secretion protein</fullName>
    </submittedName>
</protein>
<sequence>MSDFDNIVRMMTLLALLLARGYGLLLAVPPLMKAGQGWMIRMPIALALALPAFPHAYHAMSDLPDGGRLAFMTVRELVLGGLTGIFFLPLFAVPRAVGALIDQQAGLMSIQLFDPTSPERSATIFADVFEQIALFMFVAAGGLGKLSELYAVSHRFWPIAATDLPTLDHVINLAMNGVGSLYNNTIRYAAPFVVTLILLEYGIGVVGRVAPQLNILTTSIAIKLVMALLMVAMVGPLFVDSFGRALDSAGVTAREFLNSDAHK</sequence>
<keyword evidence="3" id="KW-1003">Cell membrane</keyword>
<keyword evidence="5 7" id="KW-1133">Transmembrane helix</keyword>
<evidence type="ECO:0000256" key="3">
    <source>
        <dbReference type="ARBA" id="ARBA00022475"/>
    </source>
</evidence>
<comment type="caution">
    <text evidence="8">The sequence shown here is derived from an EMBL/GenBank/DDBJ whole genome shotgun (WGS) entry which is preliminary data.</text>
</comment>
<evidence type="ECO:0000256" key="7">
    <source>
        <dbReference type="SAM" id="Phobius"/>
    </source>
</evidence>
<comment type="subcellular location">
    <subcellularLocation>
        <location evidence="1">Cell membrane</location>
        <topology evidence="1">Multi-pass membrane protein</topology>
    </subcellularLocation>
</comment>
<evidence type="ECO:0000256" key="4">
    <source>
        <dbReference type="ARBA" id="ARBA00022692"/>
    </source>
</evidence>
<dbReference type="PRINTS" id="PR00953">
    <property type="entry name" value="TYPE3IMRPROT"/>
</dbReference>
<feature type="transmembrane region" description="Helical" evidence="7">
    <location>
        <begin position="221"/>
        <end position="239"/>
    </location>
</feature>
<feature type="transmembrane region" description="Helical" evidence="7">
    <location>
        <begin position="188"/>
        <end position="209"/>
    </location>
</feature>
<keyword evidence="4 7" id="KW-0812">Transmembrane</keyword>
<dbReference type="GO" id="GO:0005886">
    <property type="term" value="C:plasma membrane"/>
    <property type="evidence" value="ECO:0007669"/>
    <property type="project" value="UniProtKB-SubCell"/>
</dbReference>
<dbReference type="Pfam" id="PF01311">
    <property type="entry name" value="Bac_export_1"/>
    <property type="match status" value="1"/>
</dbReference>
<reference evidence="8 9" key="1">
    <citation type="submission" date="2015-11" db="EMBL/GenBank/DDBJ databases">
        <title>Expanding the genomic diversity of Burkholderia species for the development of highly accurate diagnostics.</title>
        <authorList>
            <person name="Sahl J."/>
            <person name="Keim P."/>
            <person name="Wagner D."/>
        </authorList>
    </citation>
    <scope>NUCLEOTIDE SEQUENCE [LARGE SCALE GENOMIC DNA]</scope>
    <source>
        <strain evidence="8 9">MSMB1137WGS</strain>
    </source>
</reference>
<comment type="similarity">
    <text evidence="2">Belongs to the FliR/MopE/SpaR family.</text>
</comment>
<organism evidence="8 9">
    <name type="scientific">Burkholderia ubonensis</name>
    <dbReference type="NCBI Taxonomy" id="101571"/>
    <lineage>
        <taxon>Bacteria</taxon>
        <taxon>Pseudomonadati</taxon>
        <taxon>Pseudomonadota</taxon>
        <taxon>Betaproteobacteria</taxon>
        <taxon>Burkholderiales</taxon>
        <taxon>Burkholderiaceae</taxon>
        <taxon>Burkholderia</taxon>
        <taxon>Burkholderia cepacia complex</taxon>
    </lineage>
</organism>
<accession>A0AAW3NEY3</accession>
<dbReference type="PANTHER" id="PTHR30065">
    <property type="entry name" value="FLAGELLAR BIOSYNTHETIC PROTEIN FLIR"/>
    <property type="match status" value="1"/>
</dbReference>
<dbReference type="RefSeq" id="WP_059734208.1">
    <property type="nucleotide sequence ID" value="NZ_LOVR01000055.1"/>
</dbReference>
<dbReference type="EMBL" id="LPDO01000098">
    <property type="protein sequence ID" value="KVT50215.1"/>
    <property type="molecule type" value="Genomic_DNA"/>
</dbReference>
<dbReference type="AlphaFoldDB" id="A0AAW3NEY3"/>